<comment type="caution">
    <text evidence="16">The sequence shown here is derived from an EMBL/GenBank/DDBJ whole genome shotgun (WGS) entry which is preliminary data.</text>
</comment>
<proteinExistence type="inferred from homology"/>
<evidence type="ECO:0000259" key="15">
    <source>
        <dbReference type="Pfam" id="PF03416"/>
    </source>
</evidence>
<evidence type="ECO:0000256" key="11">
    <source>
        <dbReference type="ARBA" id="ARBA00038724"/>
    </source>
</evidence>
<keyword evidence="4 13" id="KW-0963">Cytoplasm</keyword>
<name>A0AAV6WRM3_9LAMI</name>
<dbReference type="GO" id="GO:0005737">
    <property type="term" value="C:cytoplasm"/>
    <property type="evidence" value="ECO:0007669"/>
    <property type="project" value="UniProtKB-SubCell"/>
</dbReference>
<dbReference type="EMBL" id="WHWC01000011">
    <property type="protein sequence ID" value="KAG8373676.1"/>
    <property type="molecule type" value="Genomic_DNA"/>
</dbReference>
<dbReference type="GO" id="GO:0034727">
    <property type="term" value="P:piecemeal microautophagy of the nucleus"/>
    <property type="evidence" value="ECO:0007669"/>
    <property type="project" value="TreeGrafter"/>
</dbReference>
<comment type="similarity">
    <text evidence="2 13">Belongs to the peptidase C54 family.</text>
</comment>
<keyword evidence="9 13" id="KW-0072">Autophagy</keyword>
<evidence type="ECO:0000256" key="2">
    <source>
        <dbReference type="ARBA" id="ARBA00010958"/>
    </source>
</evidence>
<dbReference type="PANTHER" id="PTHR22624">
    <property type="entry name" value="CYSTEINE PROTEASE ATG4"/>
    <property type="match status" value="1"/>
</dbReference>
<keyword evidence="3" id="KW-0813">Transport</keyword>
<keyword evidence="6 13" id="KW-0378">Hydrolase</keyword>
<evidence type="ECO:0000256" key="6">
    <source>
        <dbReference type="ARBA" id="ARBA00022801"/>
    </source>
</evidence>
<dbReference type="Proteomes" id="UP000826271">
    <property type="component" value="Unassembled WGS sequence"/>
</dbReference>
<dbReference type="EC" id="3.4.22.-" evidence="13"/>
<dbReference type="GO" id="GO:0000423">
    <property type="term" value="P:mitophagy"/>
    <property type="evidence" value="ECO:0007669"/>
    <property type="project" value="TreeGrafter"/>
</dbReference>
<dbReference type="InterPro" id="IPR005078">
    <property type="entry name" value="Peptidase_C54"/>
</dbReference>
<evidence type="ECO:0000256" key="12">
    <source>
        <dbReference type="ARBA" id="ARBA00045891"/>
    </source>
</evidence>
<feature type="region of interest" description="Disordered" evidence="14">
    <location>
        <begin position="460"/>
        <end position="504"/>
    </location>
</feature>
<evidence type="ECO:0000313" key="16">
    <source>
        <dbReference type="EMBL" id="KAG8373676.1"/>
    </source>
</evidence>
<evidence type="ECO:0000256" key="7">
    <source>
        <dbReference type="ARBA" id="ARBA00022807"/>
    </source>
</evidence>
<protein>
    <recommendedName>
        <fullName evidence="13">Cysteine protease</fullName>
        <ecNumber evidence="13">3.4.22.-</ecNumber>
    </recommendedName>
</protein>
<dbReference type="PANTHER" id="PTHR22624:SF49">
    <property type="entry name" value="CYSTEINE PROTEASE"/>
    <property type="match status" value="1"/>
</dbReference>
<reference evidence="16" key="1">
    <citation type="submission" date="2019-10" db="EMBL/GenBank/DDBJ databases">
        <authorList>
            <person name="Zhang R."/>
            <person name="Pan Y."/>
            <person name="Wang J."/>
            <person name="Ma R."/>
            <person name="Yu S."/>
        </authorList>
    </citation>
    <scope>NUCLEOTIDE SEQUENCE</scope>
    <source>
        <strain evidence="16">LA-IB0</strain>
        <tissue evidence="16">Leaf</tissue>
    </source>
</reference>
<dbReference type="GO" id="GO:0035973">
    <property type="term" value="P:aggrephagy"/>
    <property type="evidence" value="ECO:0007669"/>
    <property type="project" value="TreeGrafter"/>
</dbReference>
<dbReference type="InterPro" id="IPR046792">
    <property type="entry name" value="Peptidase_C54_cat"/>
</dbReference>
<evidence type="ECO:0000256" key="5">
    <source>
        <dbReference type="ARBA" id="ARBA00022670"/>
    </source>
</evidence>
<feature type="compositionally biased region" description="Basic and acidic residues" evidence="14">
    <location>
        <begin position="477"/>
        <end position="492"/>
    </location>
</feature>
<evidence type="ECO:0000256" key="4">
    <source>
        <dbReference type="ARBA" id="ARBA00022490"/>
    </source>
</evidence>
<evidence type="ECO:0000256" key="1">
    <source>
        <dbReference type="ARBA" id="ARBA00004496"/>
    </source>
</evidence>
<dbReference type="GO" id="GO:0015031">
    <property type="term" value="P:protein transport"/>
    <property type="evidence" value="ECO:0007669"/>
    <property type="project" value="UniProtKB-KW"/>
</dbReference>
<dbReference type="AlphaFoldDB" id="A0AAV6WRM3"/>
<dbReference type="GO" id="GO:0016485">
    <property type="term" value="P:protein processing"/>
    <property type="evidence" value="ECO:0007669"/>
    <property type="project" value="TreeGrafter"/>
</dbReference>
<evidence type="ECO:0000256" key="9">
    <source>
        <dbReference type="ARBA" id="ARBA00023006"/>
    </source>
</evidence>
<evidence type="ECO:0000256" key="10">
    <source>
        <dbReference type="ARBA" id="ARBA00029362"/>
    </source>
</evidence>
<dbReference type="Pfam" id="PF03416">
    <property type="entry name" value="Peptidase_C54"/>
    <property type="match status" value="1"/>
</dbReference>
<comment type="subunit">
    <text evidence="11">Interacts with ATG8.</text>
</comment>
<feature type="domain" description="Peptidase C54 catalytic" evidence="15">
    <location>
        <begin position="155"/>
        <end position="441"/>
    </location>
</feature>
<evidence type="ECO:0000256" key="14">
    <source>
        <dbReference type="SAM" id="MobiDB-lite"/>
    </source>
</evidence>
<gene>
    <name evidence="16" type="ORF">BUALT_Bualt11G0049400</name>
</gene>
<feature type="compositionally biased region" description="Polar residues" evidence="14">
    <location>
        <begin position="10"/>
        <end position="33"/>
    </location>
</feature>
<evidence type="ECO:0000313" key="17">
    <source>
        <dbReference type="Proteomes" id="UP000826271"/>
    </source>
</evidence>
<dbReference type="GO" id="GO:0004197">
    <property type="term" value="F:cysteine-type endopeptidase activity"/>
    <property type="evidence" value="ECO:0007669"/>
    <property type="project" value="TreeGrafter"/>
</dbReference>
<accession>A0AAV6WRM3</accession>
<feature type="region of interest" description="Disordered" evidence="14">
    <location>
        <begin position="1"/>
        <end position="39"/>
    </location>
</feature>
<dbReference type="SUPFAM" id="SSF54001">
    <property type="entry name" value="Cysteine proteinases"/>
    <property type="match status" value="1"/>
</dbReference>
<evidence type="ECO:0000256" key="13">
    <source>
        <dbReference type="RuleBase" id="RU363115"/>
    </source>
</evidence>
<keyword evidence="17" id="KW-1185">Reference proteome</keyword>
<evidence type="ECO:0000256" key="8">
    <source>
        <dbReference type="ARBA" id="ARBA00022927"/>
    </source>
</evidence>
<keyword evidence="5 13" id="KW-0645">Protease</keyword>
<comment type="function">
    <text evidence="12">Cysteine protease that plays a key role in autophagy by mediating both proteolytic activation and delipidation of ATG8 family proteins. The protease activity is required for proteolytic activation of ATG8 family proteins: cleaves the C-terminal amino acid of ATG8 proteins to reveal a C-terminal glycine. Exposure of the glycine at the C-terminus is essential for ATG8 proteins conjugation to phosphatidylethanolamine (PE) and insertion to membranes, which is necessary for autophagy. In addition to the protease activity, also mediates delipidation of PE-conjugated ATG8 proteins.</text>
</comment>
<keyword evidence="8 13" id="KW-0653">Protein transport</keyword>
<evidence type="ECO:0000256" key="3">
    <source>
        <dbReference type="ARBA" id="ARBA00022448"/>
    </source>
</evidence>
<sequence>MKGFQENKSDPINNSKPKKLNFSNSPKENQGSVSCEAEPSIKHQKSSLWSGIWTPALSIIENLSSSSSDSKSETSNKSSIRKKSVSGKTYYEGCRAAVRKVMMMNTGSIRRILGFSRGVSASKSDIWFLGVCYRVSDEGDDANSSNPTQTEGFAAFVDDFSSRILITYRKGFTTIEDTKYSSDVNWGCMLRSSQMLVAQALHAFVFHKLGRSWRKSPDKPLDPSYIEILHLFGDSEESPCSIHNLLQAGKAYGLAPGSWVGPYAMCRTWESLVRNKREENNNGVLSLMMAVYVVSGDEDGERGGAPVLCVEDVSKQCSEFCGGQNDWAPILLMVPLVLGLEKVNPRYLPLLSATFTFPQSLGVLGGRPGASTYIVGVQDEKAFYLDPHEVQQVAGIKKDNVDIDTSSYHCNVVRHMPLDSIDSSLAIGFYCRDKSDFDDFCLRASELIDQSNGAPLFTIAQTRSSPNPASYHNNATESRDYDPVDELSKGELDNSGQEDDWQLL</sequence>
<organism evidence="16 17">
    <name type="scientific">Buddleja alternifolia</name>
    <dbReference type="NCBI Taxonomy" id="168488"/>
    <lineage>
        <taxon>Eukaryota</taxon>
        <taxon>Viridiplantae</taxon>
        <taxon>Streptophyta</taxon>
        <taxon>Embryophyta</taxon>
        <taxon>Tracheophyta</taxon>
        <taxon>Spermatophyta</taxon>
        <taxon>Magnoliopsida</taxon>
        <taxon>eudicotyledons</taxon>
        <taxon>Gunneridae</taxon>
        <taxon>Pentapetalae</taxon>
        <taxon>asterids</taxon>
        <taxon>lamiids</taxon>
        <taxon>Lamiales</taxon>
        <taxon>Scrophulariaceae</taxon>
        <taxon>Buddlejeae</taxon>
        <taxon>Buddleja</taxon>
    </lineage>
</organism>
<comment type="catalytic activity">
    <reaction evidence="10">
        <text>[protein]-C-terminal L-amino acid-glycyl-phosphatidylethanolamide + H2O = [protein]-C-terminal L-amino acid-glycine + a 1,2-diacyl-sn-glycero-3-phosphoethanolamine</text>
        <dbReference type="Rhea" id="RHEA:67548"/>
        <dbReference type="Rhea" id="RHEA-COMP:17323"/>
        <dbReference type="Rhea" id="RHEA-COMP:17324"/>
        <dbReference type="ChEBI" id="CHEBI:15377"/>
        <dbReference type="ChEBI" id="CHEBI:64612"/>
        <dbReference type="ChEBI" id="CHEBI:172940"/>
        <dbReference type="ChEBI" id="CHEBI:172941"/>
    </reaction>
    <physiologicalReaction direction="left-to-right" evidence="10">
        <dbReference type="Rhea" id="RHEA:67549"/>
    </physiologicalReaction>
</comment>
<feature type="compositionally biased region" description="Polar residues" evidence="14">
    <location>
        <begin position="460"/>
        <end position="476"/>
    </location>
</feature>
<dbReference type="GO" id="GO:0000045">
    <property type="term" value="P:autophagosome assembly"/>
    <property type="evidence" value="ECO:0007669"/>
    <property type="project" value="TreeGrafter"/>
</dbReference>
<dbReference type="InterPro" id="IPR038765">
    <property type="entry name" value="Papain-like_cys_pep_sf"/>
</dbReference>
<keyword evidence="7" id="KW-0788">Thiol protease</keyword>
<dbReference type="GO" id="GO:0019786">
    <property type="term" value="F:protein-phosphatidylethanolamide deconjugating activity"/>
    <property type="evidence" value="ECO:0007669"/>
    <property type="project" value="InterPro"/>
</dbReference>
<comment type="subcellular location">
    <subcellularLocation>
        <location evidence="1 13">Cytoplasm</location>
    </subcellularLocation>
</comment>